<dbReference type="SUPFAM" id="SSF48264">
    <property type="entry name" value="Cytochrome P450"/>
    <property type="match status" value="1"/>
</dbReference>
<dbReference type="EMBL" id="JAPUFD010000013">
    <property type="protein sequence ID" value="MDI1490871.1"/>
    <property type="molecule type" value="Genomic_DNA"/>
</dbReference>
<reference evidence="3" key="1">
    <citation type="journal article" date="2023" name="Genome Biol. Evol.">
        <title>First Whole Genome Sequence and Flow Cytometry Genome Size Data for the Lichen-Forming Fungus Ramalina farinacea (Ascomycota).</title>
        <authorList>
            <person name="Llewellyn T."/>
            <person name="Mian S."/>
            <person name="Hill R."/>
            <person name="Leitch I.J."/>
            <person name="Gaya E."/>
        </authorList>
    </citation>
    <scope>NUCLEOTIDE SEQUENCE</scope>
    <source>
        <strain evidence="3">LIQ254RAFAR</strain>
    </source>
</reference>
<dbReference type="PANTHER" id="PTHR24305">
    <property type="entry name" value="CYTOCHROME P450"/>
    <property type="match status" value="1"/>
</dbReference>
<keyword evidence="4" id="KW-1185">Reference proteome</keyword>
<dbReference type="InterPro" id="IPR001128">
    <property type="entry name" value="Cyt_P450"/>
</dbReference>
<dbReference type="GO" id="GO:0016705">
    <property type="term" value="F:oxidoreductase activity, acting on paired donors, with incorporation or reduction of molecular oxygen"/>
    <property type="evidence" value="ECO:0007669"/>
    <property type="project" value="InterPro"/>
</dbReference>
<evidence type="ECO:0000256" key="1">
    <source>
        <dbReference type="ARBA" id="ARBA00010617"/>
    </source>
</evidence>
<dbReference type="InterPro" id="IPR050121">
    <property type="entry name" value="Cytochrome_P450_monoxygenase"/>
</dbReference>
<comment type="similarity">
    <text evidence="1">Belongs to the cytochrome P450 family.</text>
</comment>
<gene>
    <name evidence="3" type="ORF">OHK93_002076</name>
</gene>
<evidence type="ECO:0008006" key="5">
    <source>
        <dbReference type="Google" id="ProtNLM"/>
    </source>
</evidence>
<proteinExistence type="inferred from homology"/>
<dbReference type="Proteomes" id="UP001161017">
    <property type="component" value="Unassembled WGS sequence"/>
</dbReference>
<dbReference type="Pfam" id="PF00067">
    <property type="entry name" value="p450"/>
    <property type="match status" value="1"/>
</dbReference>
<keyword evidence="2" id="KW-0560">Oxidoreductase</keyword>
<name>A0AA43QTE2_9LECA</name>
<protein>
    <recommendedName>
        <fullName evidence="5">Cytochrome P450</fullName>
    </recommendedName>
</protein>
<accession>A0AA43QTE2</accession>
<evidence type="ECO:0000313" key="3">
    <source>
        <dbReference type="EMBL" id="MDI1490871.1"/>
    </source>
</evidence>
<evidence type="ECO:0000313" key="4">
    <source>
        <dbReference type="Proteomes" id="UP001161017"/>
    </source>
</evidence>
<dbReference type="PANTHER" id="PTHR24305:SF96">
    <property type="entry name" value="CYTOCHROME P450 MONOOXYGENASE STCB-RELATED"/>
    <property type="match status" value="1"/>
</dbReference>
<dbReference type="InterPro" id="IPR036396">
    <property type="entry name" value="Cyt_P450_sf"/>
</dbReference>
<organism evidence="3 4">
    <name type="scientific">Ramalina farinacea</name>
    <dbReference type="NCBI Taxonomy" id="258253"/>
    <lineage>
        <taxon>Eukaryota</taxon>
        <taxon>Fungi</taxon>
        <taxon>Dikarya</taxon>
        <taxon>Ascomycota</taxon>
        <taxon>Pezizomycotina</taxon>
        <taxon>Lecanoromycetes</taxon>
        <taxon>OSLEUM clade</taxon>
        <taxon>Lecanoromycetidae</taxon>
        <taxon>Lecanorales</taxon>
        <taxon>Lecanorineae</taxon>
        <taxon>Ramalinaceae</taxon>
        <taxon>Ramalina</taxon>
    </lineage>
</organism>
<sequence length="451" mass="50555">MEINTTTAEPWVSSILGSDLDASSGYFERNSLPKVVLYGLLVALVSQSVIYVKLTCDVYSVLLLTVSKRLWRAYSTTLRKIPGPFHAKITGLALKWHDVQGTRWFYVQDLHKKYGTTVRIAPYEIAISDPKVVRKVHGFGTEFRKRQQPGTAFNIFSLSDPKIHRTRQRFYNHCFSQENLLQNNEPAVLELANMTVDGIKREVKENGSSVADMFKWCMLFGYDVAFQVVYGHTNGLIATNKGTDEVIMGFHLQRLNSWMLFSFPLFLLGRWFSPFSATLKDIFRVEWRYADIFQAGQRQRDIAAKTVFVKNTKYKQDETEVFAVSDDVKLSAYDIAHDITTFLGAGGEAVGATLVYLVWQVLKMPELQKELEAEVAGLTEPITDAACAPLPVLNGVIYEALRLFGGGATHLPRYSPHDTDLGGYVVPAGVAVTSHACALHRNPAAWENPDA</sequence>
<dbReference type="GO" id="GO:0020037">
    <property type="term" value="F:heme binding"/>
    <property type="evidence" value="ECO:0007669"/>
    <property type="project" value="InterPro"/>
</dbReference>
<evidence type="ECO:0000256" key="2">
    <source>
        <dbReference type="ARBA" id="ARBA00023002"/>
    </source>
</evidence>
<comment type="caution">
    <text evidence="3">The sequence shown here is derived from an EMBL/GenBank/DDBJ whole genome shotgun (WGS) entry which is preliminary data.</text>
</comment>
<dbReference type="GO" id="GO:0005506">
    <property type="term" value="F:iron ion binding"/>
    <property type="evidence" value="ECO:0007669"/>
    <property type="project" value="InterPro"/>
</dbReference>
<dbReference type="AlphaFoldDB" id="A0AA43QTE2"/>
<dbReference type="Gene3D" id="1.10.630.10">
    <property type="entry name" value="Cytochrome P450"/>
    <property type="match status" value="1"/>
</dbReference>
<dbReference type="GO" id="GO:0004497">
    <property type="term" value="F:monooxygenase activity"/>
    <property type="evidence" value="ECO:0007669"/>
    <property type="project" value="InterPro"/>
</dbReference>